<evidence type="ECO:0008006" key="3">
    <source>
        <dbReference type="Google" id="ProtNLM"/>
    </source>
</evidence>
<reference evidence="1 2" key="1">
    <citation type="submission" date="2024-04" db="EMBL/GenBank/DDBJ databases">
        <title>Genome assembly C_amara_ONT_v2.</title>
        <authorList>
            <person name="Yant L."/>
            <person name="Moore C."/>
            <person name="Slenker M."/>
        </authorList>
    </citation>
    <scope>NUCLEOTIDE SEQUENCE [LARGE SCALE GENOMIC DNA]</scope>
    <source>
        <tissue evidence="1">Leaf</tissue>
    </source>
</reference>
<dbReference type="EMBL" id="JBANAX010000296">
    <property type="protein sequence ID" value="KAL1214889.1"/>
    <property type="molecule type" value="Genomic_DNA"/>
</dbReference>
<dbReference type="InterPro" id="IPR052343">
    <property type="entry name" value="Retrotransposon-Effector_Assoc"/>
</dbReference>
<dbReference type="Proteomes" id="UP001558713">
    <property type="component" value="Unassembled WGS sequence"/>
</dbReference>
<proteinExistence type="predicted"/>
<keyword evidence="2" id="KW-1185">Reference proteome</keyword>
<gene>
    <name evidence="1" type="ORF">V5N11_010215</name>
</gene>
<accession>A0ABD1BD59</accession>
<dbReference type="PANTHER" id="PTHR46890:SF48">
    <property type="entry name" value="RNA-DIRECTED DNA POLYMERASE"/>
    <property type="match status" value="1"/>
</dbReference>
<organism evidence="1 2">
    <name type="scientific">Cardamine amara subsp. amara</name>
    <dbReference type="NCBI Taxonomy" id="228776"/>
    <lineage>
        <taxon>Eukaryota</taxon>
        <taxon>Viridiplantae</taxon>
        <taxon>Streptophyta</taxon>
        <taxon>Embryophyta</taxon>
        <taxon>Tracheophyta</taxon>
        <taxon>Spermatophyta</taxon>
        <taxon>Magnoliopsida</taxon>
        <taxon>eudicotyledons</taxon>
        <taxon>Gunneridae</taxon>
        <taxon>Pentapetalae</taxon>
        <taxon>rosids</taxon>
        <taxon>malvids</taxon>
        <taxon>Brassicales</taxon>
        <taxon>Brassicaceae</taxon>
        <taxon>Cardamineae</taxon>
        <taxon>Cardamine</taxon>
    </lineage>
</organism>
<name>A0ABD1BD59_CARAN</name>
<protein>
    <recommendedName>
        <fullName evidence="3">Reverse transcriptase domain-containing protein</fullName>
    </recommendedName>
</protein>
<evidence type="ECO:0000313" key="1">
    <source>
        <dbReference type="EMBL" id="KAL1214889.1"/>
    </source>
</evidence>
<evidence type="ECO:0000313" key="2">
    <source>
        <dbReference type="Proteomes" id="UP001558713"/>
    </source>
</evidence>
<dbReference type="AlphaFoldDB" id="A0ABD1BD59"/>
<dbReference type="PANTHER" id="PTHR46890">
    <property type="entry name" value="NON-LTR RETROLELEMENT REVERSE TRANSCRIPTASE-LIKE PROTEIN-RELATED"/>
    <property type="match status" value="1"/>
</dbReference>
<comment type="caution">
    <text evidence="1">The sequence shown here is derived from an EMBL/GenBank/DDBJ whole genome shotgun (WGS) entry which is preliminary data.</text>
</comment>
<sequence>MLLEDEEGNRSDSHDGIQNMCVAYFKNLLGSEENPPQFIQADISNFQDFECTEEQKTRLQGRFSKEEIKDAFFCLPRNKTNGPDGYSAEFFTTCWSVIGPEVTAAIEEFFSSGTLLKQWNATNLVLIPKIPNASRVTDFRPISCLNTLYKVISRLLANRVKSILPKVISHA</sequence>